<comment type="caution">
    <text evidence="1">The sequence shown here is derived from an EMBL/GenBank/DDBJ whole genome shotgun (WGS) entry which is preliminary data.</text>
</comment>
<evidence type="ECO:0008006" key="3">
    <source>
        <dbReference type="Google" id="ProtNLM"/>
    </source>
</evidence>
<accession>A0A414SFJ3</accession>
<dbReference type="GO" id="GO:0006355">
    <property type="term" value="P:regulation of DNA-templated transcription"/>
    <property type="evidence" value="ECO:0007669"/>
    <property type="project" value="InterPro"/>
</dbReference>
<sequence length="62" mass="7136">MAYKDAKDAYKYNNDFNREKYDRISLMVKSGKKDIIKAKAAANNESVNSFINRAIDMLLENS</sequence>
<name>A0A414SFJ3_9FIRM</name>
<proteinExistence type="predicted"/>
<reference evidence="1 2" key="1">
    <citation type="submission" date="2018-08" db="EMBL/GenBank/DDBJ databases">
        <title>A genome reference for cultivated species of the human gut microbiota.</title>
        <authorList>
            <person name="Zou Y."/>
            <person name="Xue W."/>
            <person name="Luo G."/>
        </authorList>
    </citation>
    <scope>NUCLEOTIDE SEQUENCE [LARGE SCALE GENOMIC DNA]</scope>
    <source>
        <strain evidence="1 2">AM22-9LB</strain>
    </source>
</reference>
<dbReference type="Proteomes" id="UP000284220">
    <property type="component" value="Unassembled WGS sequence"/>
</dbReference>
<protein>
    <recommendedName>
        <fullName evidence="3">Antitoxin</fullName>
    </recommendedName>
</protein>
<dbReference type="RefSeq" id="WP_118197750.1">
    <property type="nucleotide sequence ID" value="NZ_QRHZ01000003.1"/>
</dbReference>
<dbReference type="AlphaFoldDB" id="A0A414SFJ3"/>
<organism evidence="1 2">
    <name type="scientific">Blautia obeum</name>
    <dbReference type="NCBI Taxonomy" id="40520"/>
    <lineage>
        <taxon>Bacteria</taxon>
        <taxon>Bacillati</taxon>
        <taxon>Bacillota</taxon>
        <taxon>Clostridia</taxon>
        <taxon>Lachnospirales</taxon>
        <taxon>Lachnospiraceae</taxon>
        <taxon>Blautia</taxon>
    </lineage>
</organism>
<dbReference type="InterPro" id="IPR013321">
    <property type="entry name" value="Arc_rbn_hlx_hlx"/>
</dbReference>
<evidence type="ECO:0000313" key="1">
    <source>
        <dbReference type="EMBL" id="RHG17944.1"/>
    </source>
</evidence>
<evidence type="ECO:0000313" key="2">
    <source>
        <dbReference type="Proteomes" id="UP000284220"/>
    </source>
</evidence>
<dbReference type="EMBL" id="QRHZ01000003">
    <property type="protein sequence ID" value="RHG17944.1"/>
    <property type="molecule type" value="Genomic_DNA"/>
</dbReference>
<dbReference type="Gene3D" id="1.10.1220.10">
    <property type="entry name" value="Met repressor-like"/>
    <property type="match status" value="1"/>
</dbReference>
<gene>
    <name evidence="1" type="ORF">DW272_07965</name>
</gene>